<evidence type="ECO:0000313" key="11">
    <source>
        <dbReference type="EMBL" id="RGD74608.1"/>
    </source>
</evidence>
<evidence type="ECO:0000256" key="9">
    <source>
        <dbReference type="SAM" id="Coils"/>
    </source>
</evidence>
<keyword evidence="7 8" id="KW-0694">RNA-binding</keyword>
<dbReference type="SMART" id="SM00955">
    <property type="entry name" value="RNB"/>
    <property type="match status" value="1"/>
</dbReference>
<keyword evidence="4 8" id="KW-0540">Nuclease</keyword>
<dbReference type="Proteomes" id="UP000261212">
    <property type="component" value="Unassembled WGS sequence"/>
</dbReference>
<evidence type="ECO:0000259" key="10">
    <source>
        <dbReference type="PROSITE" id="PS50126"/>
    </source>
</evidence>
<keyword evidence="5 8" id="KW-0378">Hydrolase</keyword>
<dbReference type="PANTHER" id="PTHR23355">
    <property type="entry name" value="RIBONUCLEASE"/>
    <property type="match status" value="1"/>
</dbReference>
<dbReference type="GO" id="GO:0005829">
    <property type="term" value="C:cytosol"/>
    <property type="evidence" value="ECO:0007669"/>
    <property type="project" value="TreeGrafter"/>
</dbReference>
<dbReference type="Gene3D" id="2.40.50.140">
    <property type="entry name" value="Nucleic acid-binding proteins"/>
    <property type="match status" value="3"/>
</dbReference>
<feature type="domain" description="S1 motif" evidence="10">
    <location>
        <begin position="624"/>
        <end position="704"/>
    </location>
</feature>
<accession>A0A3E3E0Z6</accession>
<comment type="catalytic activity">
    <reaction evidence="1 8">
        <text>Exonucleolytic cleavage in the 3'- to 5'-direction to yield nucleoside 5'-phosphates.</text>
        <dbReference type="EC" id="3.1.13.1"/>
    </reaction>
</comment>
<dbReference type="InterPro" id="IPR001900">
    <property type="entry name" value="RNase_II/R"/>
</dbReference>
<dbReference type="InterPro" id="IPR040476">
    <property type="entry name" value="CSD2"/>
</dbReference>
<dbReference type="InterPro" id="IPR004476">
    <property type="entry name" value="RNase_II/RNase_R"/>
</dbReference>
<dbReference type="NCBIfam" id="TIGR02063">
    <property type="entry name" value="RNase_R"/>
    <property type="match status" value="1"/>
</dbReference>
<gene>
    <name evidence="8 11" type="primary">rnr</name>
    <name evidence="11" type="ORF">DW687_07570</name>
</gene>
<evidence type="ECO:0000256" key="4">
    <source>
        <dbReference type="ARBA" id="ARBA00022722"/>
    </source>
</evidence>
<keyword evidence="9" id="KW-0175">Coiled coil</keyword>
<dbReference type="Pfam" id="PF17876">
    <property type="entry name" value="CSD2"/>
    <property type="match status" value="1"/>
</dbReference>
<evidence type="ECO:0000256" key="6">
    <source>
        <dbReference type="ARBA" id="ARBA00022839"/>
    </source>
</evidence>
<dbReference type="InterPro" id="IPR050180">
    <property type="entry name" value="RNR_Ribonuclease"/>
</dbReference>
<dbReference type="GO" id="GO:0006402">
    <property type="term" value="P:mRNA catabolic process"/>
    <property type="evidence" value="ECO:0007669"/>
    <property type="project" value="TreeGrafter"/>
</dbReference>
<dbReference type="Pfam" id="PF00773">
    <property type="entry name" value="RNB"/>
    <property type="match status" value="1"/>
</dbReference>
<evidence type="ECO:0000256" key="7">
    <source>
        <dbReference type="ARBA" id="ARBA00022884"/>
    </source>
</evidence>
<dbReference type="PROSITE" id="PS50126">
    <property type="entry name" value="S1"/>
    <property type="match status" value="1"/>
</dbReference>
<keyword evidence="3 8" id="KW-0963">Cytoplasm</keyword>
<dbReference type="HAMAP" id="MF_01895">
    <property type="entry name" value="RNase_R"/>
    <property type="match status" value="1"/>
</dbReference>
<dbReference type="EC" id="3.1.13.1" evidence="8"/>
<dbReference type="InterPro" id="IPR012340">
    <property type="entry name" value="NA-bd_OB-fold"/>
</dbReference>
<comment type="function">
    <text evidence="8">3'-5' exoribonuclease that releases 5'-nucleoside monophosphates and is involved in maturation of structured RNAs.</text>
</comment>
<proteinExistence type="inferred from homology"/>
<dbReference type="InterPro" id="IPR011805">
    <property type="entry name" value="RNase_R"/>
</dbReference>
<dbReference type="NCBIfam" id="TIGR00358">
    <property type="entry name" value="3_prime_RNase"/>
    <property type="match status" value="1"/>
</dbReference>
<dbReference type="AlphaFoldDB" id="A0A3E3E0Z6"/>
<comment type="subcellular location">
    <subcellularLocation>
        <location evidence="2 8">Cytoplasm</location>
    </subcellularLocation>
</comment>
<feature type="coiled-coil region" evidence="9">
    <location>
        <begin position="572"/>
        <end position="609"/>
    </location>
</feature>
<dbReference type="GO" id="GO:0008859">
    <property type="term" value="F:exoribonuclease II activity"/>
    <property type="evidence" value="ECO:0007669"/>
    <property type="project" value="UniProtKB-UniRule"/>
</dbReference>
<protein>
    <recommendedName>
        <fullName evidence="8">Ribonuclease R</fullName>
        <shortName evidence="8">RNase R</shortName>
        <ecNumber evidence="8">3.1.13.1</ecNumber>
    </recommendedName>
</protein>
<sequence length="704" mass="82353">MKNDKLLYLSEQIISVMENYEYKPMKFNDFAYIFDMHSKNQKNLLSNSLNYLIKEKKIKYKNNRYSPTGSNIYEGVFEKGRGLFGFVNVEGLDEDIFVVGSESMDAFSGDKVKVEVIKEKEGDRKREGRIVEITEKVKRQTVGTFYKEKTFGFVVSDNPNFTNDIYIPKAGIKYAKNKDKVVVEITDFPKDKKNWVGKITKVLGRKDEEGVDIEALIYEYDVPYEFSHLALKEADELEFDSFDKFKGKRKDLTNVNIFTIDGPTAKDLDDAVCIVKKENEYVLSVHIADVSNYVKRNSEIDKEAYERGTSIYFADRVIPMLPKALCENLCSLNPKEEKKAFSVDMRINKEGKLLDYNFYKSIIKSKAKFVYDEVNELFDGKKDLREEYYTYEEDLNTMKELYELLRQRRYVEGNLDFDVDENFITVENGVVTDVSLRERGIAERIIEQFMLVANTSACEFFSSMGLNGIYRVHEEPDKEKLSGFIKFANALGYKLRLHDGHYSKELQEFLKTIEGDKNEQLFKTVLLRCMKKAVYTTENKGHFALAIENYTHFTSPIRRYPDLMVHRILSNILLGNIDLNNLEKEREKMEKKANHLSKMERRSEEMERESDKIFICQYMENFIDEEYEGRVSGFSSKGMYVKLNNSIEGVIYFTNLNDDYYVYDEERYSLVGRDFGRRFTMGDKINIKVISVSKLKREVEFCII</sequence>
<evidence type="ECO:0000256" key="8">
    <source>
        <dbReference type="HAMAP-Rule" id="MF_01895"/>
    </source>
</evidence>
<comment type="similarity">
    <text evidence="8">Belongs to the RNR ribonuclease family. RNase R subfamily.</text>
</comment>
<dbReference type="SMART" id="SM00316">
    <property type="entry name" value="S1"/>
    <property type="match status" value="1"/>
</dbReference>
<evidence type="ECO:0000256" key="2">
    <source>
        <dbReference type="ARBA" id="ARBA00004496"/>
    </source>
</evidence>
<reference evidence="11 12" key="1">
    <citation type="submission" date="2018-08" db="EMBL/GenBank/DDBJ databases">
        <title>A genome reference for cultivated species of the human gut microbiota.</title>
        <authorList>
            <person name="Zou Y."/>
            <person name="Xue W."/>
            <person name="Luo G."/>
        </authorList>
    </citation>
    <scope>NUCLEOTIDE SEQUENCE [LARGE SCALE GENOMIC DNA]</scope>
    <source>
        <strain evidence="11 12">AM25-6</strain>
    </source>
</reference>
<comment type="caution">
    <text evidence="11">The sequence shown here is derived from an EMBL/GenBank/DDBJ whole genome shotgun (WGS) entry which is preliminary data.</text>
</comment>
<evidence type="ECO:0000256" key="5">
    <source>
        <dbReference type="ARBA" id="ARBA00022801"/>
    </source>
</evidence>
<dbReference type="GO" id="GO:0003723">
    <property type="term" value="F:RNA binding"/>
    <property type="evidence" value="ECO:0007669"/>
    <property type="project" value="UniProtKB-UniRule"/>
</dbReference>
<evidence type="ECO:0000256" key="1">
    <source>
        <dbReference type="ARBA" id="ARBA00001849"/>
    </source>
</evidence>
<organism evidence="11 12">
    <name type="scientific">Anaerofustis stercorihominis</name>
    <dbReference type="NCBI Taxonomy" id="214853"/>
    <lineage>
        <taxon>Bacteria</taxon>
        <taxon>Bacillati</taxon>
        <taxon>Bacillota</taxon>
        <taxon>Clostridia</taxon>
        <taxon>Eubacteriales</taxon>
        <taxon>Eubacteriaceae</taxon>
        <taxon>Anaerofustis</taxon>
    </lineage>
</organism>
<dbReference type="InterPro" id="IPR022966">
    <property type="entry name" value="RNase_II/R_CS"/>
</dbReference>
<dbReference type="InterPro" id="IPR013223">
    <property type="entry name" value="RNase_B_OB_dom"/>
</dbReference>
<dbReference type="Pfam" id="PF00575">
    <property type="entry name" value="S1"/>
    <property type="match status" value="1"/>
</dbReference>
<dbReference type="SUPFAM" id="SSF50249">
    <property type="entry name" value="Nucleic acid-binding proteins"/>
    <property type="match status" value="4"/>
</dbReference>
<name>A0A3E3E0Z6_9FIRM</name>
<dbReference type="RefSeq" id="WP_117532290.1">
    <property type="nucleotide sequence ID" value="NZ_QUSM01000003.1"/>
</dbReference>
<evidence type="ECO:0000313" key="12">
    <source>
        <dbReference type="Proteomes" id="UP000261212"/>
    </source>
</evidence>
<dbReference type="PROSITE" id="PS01175">
    <property type="entry name" value="RIBONUCLEASE_II"/>
    <property type="match status" value="1"/>
</dbReference>
<dbReference type="PANTHER" id="PTHR23355:SF9">
    <property type="entry name" value="DIS3-LIKE EXONUCLEASE 2"/>
    <property type="match status" value="1"/>
</dbReference>
<dbReference type="EMBL" id="QUSM01000003">
    <property type="protein sequence ID" value="RGD74608.1"/>
    <property type="molecule type" value="Genomic_DNA"/>
</dbReference>
<keyword evidence="6 8" id="KW-0269">Exonuclease</keyword>
<dbReference type="CDD" id="cd04471">
    <property type="entry name" value="S1_RNase_R"/>
    <property type="match status" value="1"/>
</dbReference>
<dbReference type="InterPro" id="IPR003029">
    <property type="entry name" value="S1_domain"/>
</dbReference>
<dbReference type="Pfam" id="PF08206">
    <property type="entry name" value="OB_RNB"/>
    <property type="match status" value="1"/>
</dbReference>
<evidence type="ECO:0000256" key="3">
    <source>
        <dbReference type="ARBA" id="ARBA00022490"/>
    </source>
</evidence>